<dbReference type="RefSeq" id="WP_268006941.1">
    <property type="nucleotide sequence ID" value="NZ_BSUT01000001.1"/>
</dbReference>
<dbReference type="Pfam" id="PF00392">
    <property type="entry name" value="GntR"/>
    <property type="match status" value="1"/>
</dbReference>
<proteinExistence type="predicted"/>
<dbReference type="InterPro" id="IPR036390">
    <property type="entry name" value="WH_DNA-bd_sf"/>
</dbReference>
<dbReference type="InterPro" id="IPR036388">
    <property type="entry name" value="WH-like_DNA-bd_sf"/>
</dbReference>
<dbReference type="PRINTS" id="PR00035">
    <property type="entry name" value="HTHGNTR"/>
</dbReference>
<evidence type="ECO:0000256" key="2">
    <source>
        <dbReference type="ARBA" id="ARBA00023125"/>
    </source>
</evidence>
<dbReference type="Pfam" id="PF07702">
    <property type="entry name" value="UTRA"/>
    <property type="match status" value="1"/>
</dbReference>
<dbReference type="Proteomes" id="UP001164761">
    <property type="component" value="Chromosome"/>
</dbReference>
<evidence type="ECO:0000259" key="4">
    <source>
        <dbReference type="PROSITE" id="PS50949"/>
    </source>
</evidence>
<dbReference type="EMBL" id="CP104067">
    <property type="protein sequence ID" value="WAH43062.1"/>
    <property type="molecule type" value="Genomic_DNA"/>
</dbReference>
<keyword evidence="2" id="KW-0238">DNA-binding</keyword>
<dbReference type="InterPro" id="IPR050679">
    <property type="entry name" value="Bact_HTH_transcr_reg"/>
</dbReference>
<name>A0ABY6ZJP0_9BACL</name>
<dbReference type="Gene3D" id="1.10.10.10">
    <property type="entry name" value="Winged helix-like DNA-binding domain superfamily/Winged helix DNA-binding domain"/>
    <property type="match status" value="1"/>
</dbReference>
<dbReference type="InterPro" id="IPR028978">
    <property type="entry name" value="Chorismate_lyase_/UTRA_dom_sf"/>
</dbReference>
<organism evidence="5 6">
    <name type="scientific">Alicyclobacillus fastidiosus</name>
    <dbReference type="NCBI Taxonomy" id="392011"/>
    <lineage>
        <taxon>Bacteria</taxon>
        <taxon>Bacillati</taxon>
        <taxon>Bacillota</taxon>
        <taxon>Bacilli</taxon>
        <taxon>Bacillales</taxon>
        <taxon>Alicyclobacillaceae</taxon>
        <taxon>Alicyclobacillus</taxon>
    </lineage>
</organism>
<dbReference type="InterPro" id="IPR000524">
    <property type="entry name" value="Tscrpt_reg_HTH_GntR"/>
</dbReference>
<evidence type="ECO:0000256" key="1">
    <source>
        <dbReference type="ARBA" id="ARBA00023015"/>
    </source>
</evidence>
<dbReference type="SUPFAM" id="SSF46785">
    <property type="entry name" value="Winged helix' DNA-binding domain"/>
    <property type="match status" value="1"/>
</dbReference>
<sequence length="260" mass="30022">MDKYQVGTQAVEMLNHNSPIPLHYQLTEILRRNILNGDLIDNDGKVPTEAELGKKFQVSRITVRTAIDALVSEGLLWRKRGSGTFLKTNKVENWVGQLMGFSETIQEAGYEARGRVLSTRTVNTKDIQDQLPETVDGVERLWELKRLRYADEKPIAIEQSFFSEDIGRVIQRQDDLDNVLTYRFIESEMQIPLSEATQMITAINANSEDADMLAVEKRAALLYIERVTKSKDGRFIEFLRAKYRPDYFNYVIQLTRRAER</sequence>
<dbReference type="PANTHER" id="PTHR44846:SF1">
    <property type="entry name" value="MANNOSYL-D-GLYCERATE TRANSPORT_METABOLISM SYSTEM REPRESSOR MNGR-RELATED"/>
    <property type="match status" value="1"/>
</dbReference>
<evidence type="ECO:0000313" key="6">
    <source>
        <dbReference type="Proteomes" id="UP001164761"/>
    </source>
</evidence>
<reference evidence="5" key="1">
    <citation type="submission" date="2022-08" db="EMBL/GenBank/DDBJ databases">
        <title>Alicyclobacillus fastidiosus DSM 17978, complete genome.</title>
        <authorList>
            <person name="Wang Q."/>
            <person name="Cai R."/>
            <person name="Wang Z."/>
        </authorList>
    </citation>
    <scope>NUCLEOTIDE SEQUENCE</scope>
    <source>
        <strain evidence="5">DSM 17978</strain>
    </source>
</reference>
<keyword evidence="3" id="KW-0804">Transcription</keyword>
<dbReference type="PANTHER" id="PTHR44846">
    <property type="entry name" value="MANNOSYL-D-GLYCERATE TRANSPORT/METABOLISM SYSTEM REPRESSOR MNGR-RELATED"/>
    <property type="match status" value="1"/>
</dbReference>
<dbReference type="SMART" id="SM00866">
    <property type="entry name" value="UTRA"/>
    <property type="match status" value="1"/>
</dbReference>
<dbReference type="Gene3D" id="3.40.1410.10">
    <property type="entry name" value="Chorismate lyase-like"/>
    <property type="match status" value="1"/>
</dbReference>
<protein>
    <submittedName>
        <fullName evidence="5">GntR family transcriptional regulator</fullName>
    </submittedName>
</protein>
<evidence type="ECO:0000313" key="5">
    <source>
        <dbReference type="EMBL" id="WAH43062.1"/>
    </source>
</evidence>
<dbReference type="SUPFAM" id="SSF64288">
    <property type="entry name" value="Chorismate lyase-like"/>
    <property type="match status" value="1"/>
</dbReference>
<gene>
    <name evidence="5" type="ORF">NZD89_06540</name>
</gene>
<dbReference type="InterPro" id="IPR011663">
    <property type="entry name" value="UTRA"/>
</dbReference>
<evidence type="ECO:0000256" key="3">
    <source>
        <dbReference type="ARBA" id="ARBA00023163"/>
    </source>
</evidence>
<dbReference type="PROSITE" id="PS50949">
    <property type="entry name" value="HTH_GNTR"/>
    <property type="match status" value="1"/>
</dbReference>
<keyword evidence="6" id="KW-1185">Reference proteome</keyword>
<keyword evidence="1" id="KW-0805">Transcription regulation</keyword>
<dbReference type="SMART" id="SM00345">
    <property type="entry name" value="HTH_GNTR"/>
    <property type="match status" value="1"/>
</dbReference>
<feature type="domain" description="HTH gntR-type" evidence="4">
    <location>
        <begin position="20"/>
        <end position="89"/>
    </location>
</feature>
<dbReference type="CDD" id="cd07377">
    <property type="entry name" value="WHTH_GntR"/>
    <property type="match status" value="1"/>
</dbReference>
<accession>A0ABY6ZJP0</accession>